<name>A0ABN1S376_9ACTN</name>
<protein>
    <submittedName>
        <fullName evidence="2">Uncharacterized protein</fullName>
    </submittedName>
</protein>
<gene>
    <name evidence="2" type="ORF">GCM10009550_79640</name>
</gene>
<reference evidence="3" key="1">
    <citation type="journal article" date="2019" name="Int. J. Syst. Evol. Microbiol.">
        <title>The Global Catalogue of Microorganisms (GCM) 10K type strain sequencing project: providing services to taxonomists for standard genome sequencing and annotation.</title>
        <authorList>
            <consortium name="The Broad Institute Genomics Platform"/>
            <consortium name="The Broad Institute Genome Sequencing Center for Infectious Disease"/>
            <person name="Wu L."/>
            <person name="Ma J."/>
        </authorList>
    </citation>
    <scope>NUCLEOTIDE SEQUENCE [LARGE SCALE GENOMIC DNA]</scope>
    <source>
        <strain evidence="3">JCM 10696</strain>
    </source>
</reference>
<dbReference type="Proteomes" id="UP001500665">
    <property type="component" value="Unassembled WGS sequence"/>
</dbReference>
<proteinExistence type="predicted"/>
<evidence type="ECO:0000313" key="3">
    <source>
        <dbReference type="Proteomes" id="UP001500665"/>
    </source>
</evidence>
<evidence type="ECO:0000256" key="1">
    <source>
        <dbReference type="SAM" id="MobiDB-lite"/>
    </source>
</evidence>
<evidence type="ECO:0000313" key="2">
    <source>
        <dbReference type="EMBL" id="GAA0971527.1"/>
    </source>
</evidence>
<sequence>MSYHPDPTVAAALERNARALTRETVAPPPEMADNPAAYIQWLREQRPQLQPRQSVPKQFTRLYERNRSWVPARRVPVQEEEANPMAWTPTPEETARLDGHGAARYGAGLAAQNDARNAALAGLAAQARPLDRPSVRRVVPAQRPAPKTEQQLEAERARQLEALQKLIDQQQKEGS</sequence>
<accession>A0ABN1S376</accession>
<dbReference type="RefSeq" id="WP_344248251.1">
    <property type="nucleotide sequence ID" value="NZ_BAAAHH010000104.1"/>
</dbReference>
<feature type="region of interest" description="Disordered" evidence="1">
    <location>
        <begin position="134"/>
        <end position="153"/>
    </location>
</feature>
<dbReference type="EMBL" id="BAAAHH010000104">
    <property type="protein sequence ID" value="GAA0971527.1"/>
    <property type="molecule type" value="Genomic_DNA"/>
</dbReference>
<keyword evidence="3" id="KW-1185">Reference proteome</keyword>
<feature type="region of interest" description="Disordered" evidence="1">
    <location>
        <begin position="74"/>
        <end position="96"/>
    </location>
</feature>
<organism evidence="2 3">
    <name type="scientific">Actinocorallia libanotica</name>
    <dbReference type="NCBI Taxonomy" id="46162"/>
    <lineage>
        <taxon>Bacteria</taxon>
        <taxon>Bacillati</taxon>
        <taxon>Actinomycetota</taxon>
        <taxon>Actinomycetes</taxon>
        <taxon>Streptosporangiales</taxon>
        <taxon>Thermomonosporaceae</taxon>
        <taxon>Actinocorallia</taxon>
    </lineage>
</organism>
<comment type="caution">
    <text evidence="2">The sequence shown here is derived from an EMBL/GenBank/DDBJ whole genome shotgun (WGS) entry which is preliminary data.</text>
</comment>